<sequence length="288" mass="32518">MLGCIIILSYFNYAQVGINTEPVHSSAAIDMSDSKKGVLAPRIALTHERDKSIISEPKKGLLIFNTTENAEMSSGYYYWNNEKWEPFHNRTEKLVQNISENIFASSLGYVPSGDYEYALTELSYYGATSLKRECYQFTDTYDGAIPHTYCGYTMDGPVNWEQAFNFSKYLKGYLVTITSEAEWNFIKTNLLSTAENSENNVWLGYNSIQLPGNSREYLWVTGEKSTINWSNEATIQANYATGEPNGATGCVYVSATSDSSNRDWKNDACNLSEINGKPFNYIIVEFHN</sequence>
<protein>
    <recommendedName>
        <fullName evidence="1">C-type lectin domain-containing protein</fullName>
    </recommendedName>
</protein>
<dbReference type="Pfam" id="PF00059">
    <property type="entry name" value="Lectin_C"/>
    <property type="match status" value="1"/>
</dbReference>
<accession>A0ABV2LTJ1</accession>
<reference evidence="2 3" key="1">
    <citation type="submission" date="2024-06" db="EMBL/GenBank/DDBJ databases">
        <title>Genomic Encyclopedia of Type Strains, Phase IV (KMG-IV): sequencing the most valuable type-strain genomes for metagenomic binning, comparative biology and taxonomic classification.</title>
        <authorList>
            <person name="Goeker M."/>
        </authorList>
    </citation>
    <scope>NUCLEOTIDE SEQUENCE [LARGE SCALE GENOMIC DNA]</scope>
    <source>
        <strain evidence="2 3">DSM 29388</strain>
    </source>
</reference>
<gene>
    <name evidence="2" type="ORF">ABID46_001023</name>
</gene>
<comment type="caution">
    <text evidence="2">The sequence shown here is derived from an EMBL/GenBank/DDBJ whole genome shotgun (WGS) entry which is preliminary data.</text>
</comment>
<dbReference type="PROSITE" id="PS50041">
    <property type="entry name" value="C_TYPE_LECTIN_2"/>
    <property type="match status" value="1"/>
</dbReference>
<evidence type="ECO:0000259" key="1">
    <source>
        <dbReference type="PROSITE" id="PS50041"/>
    </source>
</evidence>
<dbReference type="InterPro" id="IPR016186">
    <property type="entry name" value="C-type_lectin-like/link_sf"/>
</dbReference>
<dbReference type="InterPro" id="IPR001304">
    <property type="entry name" value="C-type_lectin-like"/>
</dbReference>
<organism evidence="2 3">
    <name type="scientific">Moheibacter stercoris</name>
    <dbReference type="NCBI Taxonomy" id="1628251"/>
    <lineage>
        <taxon>Bacteria</taxon>
        <taxon>Pseudomonadati</taxon>
        <taxon>Bacteroidota</taxon>
        <taxon>Flavobacteriia</taxon>
        <taxon>Flavobacteriales</taxon>
        <taxon>Weeksellaceae</taxon>
        <taxon>Moheibacter</taxon>
    </lineage>
</organism>
<proteinExistence type="predicted"/>
<dbReference type="Gene3D" id="3.10.100.10">
    <property type="entry name" value="Mannose-Binding Protein A, subunit A"/>
    <property type="match status" value="1"/>
</dbReference>
<dbReference type="EMBL" id="JBEPMO010000004">
    <property type="protein sequence ID" value="MET3731454.1"/>
    <property type="molecule type" value="Genomic_DNA"/>
</dbReference>
<name>A0ABV2LTJ1_9FLAO</name>
<dbReference type="RefSeq" id="WP_354507743.1">
    <property type="nucleotide sequence ID" value="NZ_JBEPMO010000004.1"/>
</dbReference>
<dbReference type="Proteomes" id="UP001549146">
    <property type="component" value="Unassembled WGS sequence"/>
</dbReference>
<evidence type="ECO:0000313" key="2">
    <source>
        <dbReference type="EMBL" id="MET3731454.1"/>
    </source>
</evidence>
<dbReference type="SUPFAM" id="SSF56436">
    <property type="entry name" value="C-type lectin-like"/>
    <property type="match status" value="1"/>
</dbReference>
<dbReference type="InterPro" id="IPR016187">
    <property type="entry name" value="CTDL_fold"/>
</dbReference>
<evidence type="ECO:0000313" key="3">
    <source>
        <dbReference type="Proteomes" id="UP001549146"/>
    </source>
</evidence>
<feature type="domain" description="C-type lectin" evidence="1">
    <location>
        <begin position="146"/>
        <end position="270"/>
    </location>
</feature>
<keyword evidence="3" id="KW-1185">Reference proteome</keyword>
<dbReference type="SMART" id="SM00034">
    <property type="entry name" value="CLECT"/>
    <property type="match status" value="1"/>
</dbReference>
<dbReference type="CDD" id="cd00037">
    <property type="entry name" value="CLECT"/>
    <property type="match status" value="1"/>
</dbReference>